<dbReference type="GO" id="GO:0046872">
    <property type="term" value="F:metal ion binding"/>
    <property type="evidence" value="ECO:0007669"/>
    <property type="project" value="UniProtKB-KW"/>
</dbReference>
<keyword evidence="4" id="KW-0274">FAD</keyword>
<evidence type="ECO:0000259" key="8">
    <source>
        <dbReference type="PROSITE" id="PS51379"/>
    </source>
</evidence>
<dbReference type="Gene3D" id="1.10.1060.10">
    <property type="entry name" value="Alpha-helical ferredoxin"/>
    <property type="match status" value="1"/>
</dbReference>
<feature type="domain" description="4Fe-4S ferredoxin-type" evidence="8">
    <location>
        <begin position="606"/>
        <end position="636"/>
    </location>
</feature>
<dbReference type="InterPro" id="IPR016164">
    <property type="entry name" value="FAD-linked_Oxase-like_C"/>
</dbReference>
<evidence type="ECO:0000256" key="2">
    <source>
        <dbReference type="ARBA" id="ARBA00022630"/>
    </source>
</evidence>
<dbReference type="PROSITE" id="PS00198">
    <property type="entry name" value="4FE4S_FER_1"/>
    <property type="match status" value="1"/>
</dbReference>
<dbReference type="GO" id="GO:0051536">
    <property type="term" value="F:iron-sulfur cluster binding"/>
    <property type="evidence" value="ECO:0007669"/>
    <property type="project" value="UniProtKB-KW"/>
</dbReference>
<dbReference type="AlphaFoldDB" id="A0A4Q7L3G8"/>
<dbReference type="InterPro" id="IPR017896">
    <property type="entry name" value="4Fe4S_Fe-S-bd"/>
</dbReference>
<dbReference type="InterPro" id="IPR016166">
    <property type="entry name" value="FAD-bd_PCMH"/>
</dbReference>
<dbReference type="InterPro" id="IPR009051">
    <property type="entry name" value="Helical_ferredxn"/>
</dbReference>
<dbReference type="GO" id="GO:0071949">
    <property type="term" value="F:FAD binding"/>
    <property type="evidence" value="ECO:0007669"/>
    <property type="project" value="InterPro"/>
</dbReference>
<proteinExistence type="predicted"/>
<dbReference type="InterPro" id="IPR016169">
    <property type="entry name" value="FAD-bd_PCMH_sub2"/>
</dbReference>
<evidence type="ECO:0000256" key="4">
    <source>
        <dbReference type="ARBA" id="ARBA00022827"/>
    </source>
</evidence>
<dbReference type="InterPro" id="IPR006094">
    <property type="entry name" value="Oxid_FAD_bind_N"/>
</dbReference>
<protein>
    <submittedName>
        <fullName evidence="10">FAD/FMN-containing dehydrogenase</fullName>
    </submittedName>
</protein>
<dbReference type="InterPro" id="IPR004113">
    <property type="entry name" value="FAD-bd_oxidored_4_C"/>
</dbReference>
<dbReference type="Proteomes" id="UP000294257">
    <property type="component" value="Unassembled WGS sequence"/>
</dbReference>
<dbReference type="GO" id="GO:0004458">
    <property type="term" value="F:D-lactate dehydrogenase (cytochrome) activity"/>
    <property type="evidence" value="ECO:0007669"/>
    <property type="project" value="TreeGrafter"/>
</dbReference>
<dbReference type="InterPro" id="IPR017900">
    <property type="entry name" value="4Fe4S_Fe_S_CS"/>
</dbReference>
<dbReference type="PANTHER" id="PTHR11748">
    <property type="entry name" value="D-LACTATE DEHYDROGENASE"/>
    <property type="match status" value="1"/>
</dbReference>
<reference evidence="10 11" key="1">
    <citation type="submission" date="2019-02" db="EMBL/GenBank/DDBJ databases">
        <title>Genomic Encyclopedia of Type Strains, Phase IV (KMG-IV): sequencing the most valuable type-strain genomes for metagenomic binning, comparative biology and taxonomic classification.</title>
        <authorList>
            <person name="Goeker M."/>
        </authorList>
    </citation>
    <scope>NUCLEOTIDE SEQUENCE [LARGE SCALE GENOMIC DNA]</scope>
    <source>
        <strain evidence="10 11">DSM 101727</strain>
    </source>
</reference>
<dbReference type="PANTHER" id="PTHR11748:SF119">
    <property type="entry name" value="D-2-HYDROXYGLUTARATE DEHYDROGENASE"/>
    <property type="match status" value="1"/>
</dbReference>
<dbReference type="InterPro" id="IPR036318">
    <property type="entry name" value="FAD-bd_PCMH-like_sf"/>
</dbReference>
<dbReference type="Gene3D" id="3.30.43.10">
    <property type="entry name" value="Uridine Diphospho-n-acetylenolpyruvylglucosamine Reductase, domain 2"/>
    <property type="match status" value="1"/>
</dbReference>
<evidence type="ECO:0000313" key="10">
    <source>
        <dbReference type="EMBL" id="RZS43785.1"/>
    </source>
</evidence>
<dbReference type="SUPFAM" id="SSF46548">
    <property type="entry name" value="alpha-helical ferredoxin"/>
    <property type="match status" value="1"/>
</dbReference>
<feature type="domain" description="FAD-binding PCMH-type" evidence="9">
    <location>
        <begin position="41"/>
        <end position="267"/>
    </location>
</feature>
<dbReference type="PROSITE" id="PS51387">
    <property type="entry name" value="FAD_PCMH"/>
    <property type="match status" value="1"/>
</dbReference>
<dbReference type="InterPro" id="IPR004017">
    <property type="entry name" value="Cys_rich_dom"/>
</dbReference>
<evidence type="ECO:0000256" key="1">
    <source>
        <dbReference type="ARBA" id="ARBA00001974"/>
    </source>
</evidence>
<gene>
    <name evidence="10" type="ORF">EV193_102766</name>
</gene>
<dbReference type="Gene3D" id="3.30.70.2740">
    <property type="match status" value="1"/>
</dbReference>
<dbReference type="Pfam" id="PF01565">
    <property type="entry name" value="FAD_binding_4"/>
    <property type="match status" value="1"/>
</dbReference>
<keyword evidence="11" id="KW-1185">Reference proteome</keyword>
<dbReference type="InterPro" id="IPR016167">
    <property type="entry name" value="FAD-bd_PCMH_sub1"/>
</dbReference>
<dbReference type="Pfam" id="PF02754">
    <property type="entry name" value="CCG"/>
    <property type="match status" value="1"/>
</dbReference>
<organism evidence="10 11">
    <name type="scientific">Herbihabitans rhizosphaerae</name>
    <dbReference type="NCBI Taxonomy" id="1872711"/>
    <lineage>
        <taxon>Bacteria</taxon>
        <taxon>Bacillati</taxon>
        <taxon>Actinomycetota</taxon>
        <taxon>Actinomycetes</taxon>
        <taxon>Pseudonocardiales</taxon>
        <taxon>Pseudonocardiaceae</taxon>
        <taxon>Herbihabitans</taxon>
    </lineage>
</organism>
<dbReference type="RefSeq" id="WP_242613238.1">
    <property type="nucleotide sequence ID" value="NZ_SGWQ01000002.1"/>
</dbReference>
<keyword evidence="2" id="KW-0285">Flavoprotein</keyword>
<comment type="cofactor">
    <cofactor evidence="1">
        <name>FAD</name>
        <dbReference type="ChEBI" id="CHEBI:57692"/>
    </cofactor>
</comment>
<dbReference type="SUPFAM" id="SSF56176">
    <property type="entry name" value="FAD-binding/transporter-associated domain-like"/>
    <property type="match status" value="1"/>
</dbReference>
<keyword evidence="7" id="KW-0411">Iron-sulfur</keyword>
<accession>A0A4Q7L3G8</accession>
<comment type="caution">
    <text evidence="10">The sequence shown here is derived from an EMBL/GenBank/DDBJ whole genome shotgun (WGS) entry which is preliminary data.</text>
</comment>
<evidence type="ECO:0000256" key="3">
    <source>
        <dbReference type="ARBA" id="ARBA00022723"/>
    </source>
</evidence>
<dbReference type="PROSITE" id="PS51379">
    <property type="entry name" value="4FE4S_FER_2"/>
    <property type="match status" value="1"/>
</dbReference>
<evidence type="ECO:0000256" key="5">
    <source>
        <dbReference type="ARBA" id="ARBA00023002"/>
    </source>
</evidence>
<dbReference type="Gene3D" id="3.30.70.2190">
    <property type="match status" value="1"/>
</dbReference>
<evidence type="ECO:0000313" key="11">
    <source>
        <dbReference type="Proteomes" id="UP000294257"/>
    </source>
</evidence>
<name>A0A4Q7L3G8_9PSEU</name>
<keyword evidence="6" id="KW-0408">Iron</keyword>
<keyword evidence="3" id="KW-0479">Metal-binding</keyword>
<dbReference type="Pfam" id="PF02913">
    <property type="entry name" value="FAD-oxidase_C"/>
    <property type="match status" value="1"/>
</dbReference>
<evidence type="ECO:0000256" key="7">
    <source>
        <dbReference type="ARBA" id="ARBA00023014"/>
    </source>
</evidence>
<dbReference type="GO" id="GO:1903457">
    <property type="term" value="P:lactate catabolic process"/>
    <property type="evidence" value="ECO:0007669"/>
    <property type="project" value="TreeGrafter"/>
</dbReference>
<sequence length="954" mass="101656">MTDVRGLVLGVAADVGRVAPGCVIDTDAGRRAQYAYDASNYRIAPAAVAFPKTAEHVAALVKACHEHEVPITMRGGGTGMAGNTVGAGLVIDTSRHLNRITRIDVDTRTAVVEPGVVLDDLRAAAAEHGLTFGPDPSSHSRCTLGGMIGNDACGNHSVRHGRTSDHVVALDIVLADGTPAVADATGLRAVRPEDASRVAAVADELRAVAARHLAEIRTELGRIPRQVSGYQLGNLLPENGFHLARALVGTEGTCAVITSATVALVPLPHNALLLALGYDDVADAAEDITTILGYSPAAVEGIDEAIVATMRHRRGKDSVVGLPGGHAWLYVDLDGPEPEEVAARAEDLLKSLRANGRLVDGRVVADLAERRSLWRVREDGAGLSSRLVGGAPSWPGWEDAAVAPENLAGYLRDFRNLLTRHGYTGVLYGHFGAGCMHVRIDFDMATDEGVRAMRTFTAEAAELVVAHGGTLSGEHGDGRARGALLSTMYSAAMLSAFAEFKRAFDPCGLLNPGVIVAPDAVDAHLAPHNPPTALNWPTKFTFPHDANGFAQAPQRCVGVGKCRSHSGGVMCPSYRATRDERDSTRGRARALQEMMRGDTITTGWRSKEVADALDLCLSCKACSADCPVDVDMATYKAEFLHHHYARRIRPASHYSLGWLPLWAALATRAPRAVNPLLDKRFGRWMARRGGVAPQRSLPPFASRKELRAAVGGKQADPAAVLFVDSFTRGFRPSVAGAARRVLDDAGVPTSVRSGLCCGLTWVSTGQLSVARRVMRRTVKALDKLRPDLPIVVAEPSCASALRTDVPDLLGTDAARRVAERVRTFPGALAELAAPDWEPPELPEHAVLQTHCHEYATFPHAKQANLLRQWGIGQLDEATGCCGLAGNFGFEAQHYDTSMAVADLALRPALERAPDAPVLADGFSCQLQVSHLDGARQAKHLAELIDDARRMGGTP</sequence>
<evidence type="ECO:0000256" key="6">
    <source>
        <dbReference type="ARBA" id="ARBA00023004"/>
    </source>
</evidence>
<dbReference type="GO" id="GO:0008720">
    <property type="term" value="F:D-lactate dehydrogenase (NAD+) activity"/>
    <property type="evidence" value="ECO:0007669"/>
    <property type="project" value="TreeGrafter"/>
</dbReference>
<dbReference type="EMBL" id="SGWQ01000002">
    <property type="protein sequence ID" value="RZS43785.1"/>
    <property type="molecule type" value="Genomic_DNA"/>
</dbReference>
<evidence type="ECO:0000259" key="9">
    <source>
        <dbReference type="PROSITE" id="PS51387"/>
    </source>
</evidence>
<dbReference type="Pfam" id="PF13183">
    <property type="entry name" value="Fer4_8"/>
    <property type="match status" value="1"/>
</dbReference>
<dbReference type="SUPFAM" id="SSF55103">
    <property type="entry name" value="FAD-linked oxidases, C-terminal domain"/>
    <property type="match status" value="1"/>
</dbReference>
<keyword evidence="5" id="KW-0560">Oxidoreductase</keyword>
<dbReference type="Gene3D" id="3.30.465.10">
    <property type="match status" value="1"/>
</dbReference>